<dbReference type="RefSeq" id="WP_341472324.1">
    <property type="nucleotide sequence ID" value="NZ_CP128403.1"/>
</dbReference>
<evidence type="ECO:0000256" key="1">
    <source>
        <dbReference type="SAM" id="Phobius"/>
    </source>
</evidence>
<accession>A0ABY9BCP2</accession>
<keyword evidence="3" id="KW-1185">Reference proteome</keyword>
<proteinExistence type="predicted"/>
<name>A0ABY9BCP2_9CHLR</name>
<organism evidence="2 3">
    <name type="scientific">Candidatus Chlorohelix allophototropha</name>
    <dbReference type="NCBI Taxonomy" id="3003348"/>
    <lineage>
        <taxon>Bacteria</taxon>
        <taxon>Bacillati</taxon>
        <taxon>Chloroflexota</taxon>
        <taxon>Chloroflexia</taxon>
        <taxon>Candidatus Chloroheliales</taxon>
        <taxon>Candidatus Chloroheliaceae</taxon>
        <taxon>Candidatus Chlorohelix</taxon>
    </lineage>
</organism>
<dbReference type="Proteomes" id="UP001431572">
    <property type="component" value="Plasmid unnamed3"/>
</dbReference>
<gene>
    <name evidence="2" type="ORF">OZ401_005094</name>
</gene>
<keyword evidence="2" id="KW-0614">Plasmid</keyword>
<sequence length="47" mass="5312">MKNRTWCDKIATALSCQNQEWVSGAPMLLASACHATFVLFAQWYFTA</sequence>
<dbReference type="PROSITE" id="PS51257">
    <property type="entry name" value="PROKAR_LIPOPROTEIN"/>
    <property type="match status" value="1"/>
</dbReference>
<geneLocation type="plasmid" evidence="2 3">
    <name>unnamed3</name>
</geneLocation>
<keyword evidence="1" id="KW-0472">Membrane</keyword>
<feature type="transmembrane region" description="Helical" evidence="1">
    <location>
        <begin position="21"/>
        <end position="45"/>
    </location>
</feature>
<reference evidence="2" key="1">
    <citation type="journal article" date="2024" name="Nature">
        <title>Anoxygenic phototroph of the Chloroflexota uses a type I reaction centre.</title>
        <authorList>
            <person name="Tsuji J.M."/>
            <person name="Shaw N.A."/>
            <person name="Nagashima S."/>
            <person name="Venkiteswaran J.J."/>
            <person name="Schiff S.L."/>
            <person name="Watanabe T."/>
            <person name="Fukui M."/>
            <person name="Hanada S."/>
            <person name="Tank M."/>
            <person name="Neufeld J.D."/>
        </authorList>
    </citation>
    <scope>NUCLEOTIDE SEQUENCE</scope>
    <source>
        <strain evidence="2">L227-S17</strain>
    </source>
</reference>
<evidence type="ECO:0000313" key="2">
    <source>
        <dbReference type="EMBL" id="WJW70457.1"/>
    </source>
</evidence>
<dbReference type="EMBL" id="CP128403">
    <property type="protein sequence ID" value="WJW70457.1"/>
    <property type="molecule type" value="Genomic_DNA"/>
</dbReference>
<keyword evidence="1" id="KW-0812">Transmembrane</keyword>
<protein>
    <submittedName>
        <fullName evidence="2">Uncharacterized protein</fullName>
    </submittedName>
</protein>
<keyword evidence="1" id="KW-1133">Transmembrane helix</keyword>
<evidence type="ECO:0000313" key="3">
    <source>
        <dbReference type="Proteomes" id="UP001431572"/>
    </source>
</evidence>